<dbReference type="EMBL" id="SOQW01000003">
    <property type="protein sequence ID" value="TDX91450.1"/>
    <property type="molecule type" value="Genomic_DNA"/>
</dbReference>
<proteinExistence type="predicted"/>
<dbReference type="Proteomes" id="UP000269375">
    <property type="component" value="Unassembled WGS sequence"/>
</dbReference>
<accession>A0A3N0VTQ3</accession>
<organism evidence="1 3">
    <name type="scientific">Chryseobacterium daecheongense</name>
    <dbReference type="NCBI Taxonomy" id="192389"/>
    <lineage>
        <taxon>Bacteria</taxon>
        <taxon>Pseudomonadati</taxon>
        <taxon>Bacteroidota</taxon>
        <taxon>Flavobacteriia</taxon>
        <taxon>Flavobacteriales</taxon>
        <taxon>Weeksellaceae</taxon>
        <taxon>Chryseobacterium group</taxon>
        <taxon>Chryseobacterium</taxon>
    </lineage>
</organism>
<reference evidence="2 4" key="2">
    <citation type="submission" date="2019-03" db="EMBL/GenBank/DDBJ databases">
        <title>Genomic Encyclopedia of Archaeal and Bacterial Type Strains, Phase II (KMG-II): from individual species to whole genera.</title>
        <authorList>
            <person name="Goeker M."/>
        </authorList>
    </citation>
    <scope>NUCLEOTIDE SEQUENCE [LARGE SCALE GENOMIC DNA]</scope>
    <source>
        <strain evidence="2 4">DSM 15235</strain>
    </source>
</reference>
<dbReference type="Proteomes" id="UP000295709">
    <property type="component" value="Unassembled WGS sequence"/>
</dbReference>
<comment type="caution">
    <text evidence="1">The sequence shown here is derived from an EMBL/GenBank/DDBJ whole genome shotgun (WGS) entry which is preliminary data.</text>
</comment>
<evidence type="ECO:0000313" key="1">
    <source>
        <dbReference type="EMBL" id="ROH96135.1"/>
    </source>
</evidence>
<protein>
    <submittedName>
        <fullName evidence="1">Uncharacterized protein</fullName>
    </submittedName>
</protein>
<evidence type="ECO:0000313" key="3">
    <source>
        <dbReference type="Proteomes" id="UP000269375"/>
    </source>
</evidence>
<keyword evidence="4" id="KW-1185">Reference proteome</keyword>
<dbReference type="EMBL" id="RJTX01000004">
    <property type="protein sequence ID" value="ROH96135.1"/>
    <property type="molecule type" value="Genomic_DNA"/>
</dbReference>
<evidence type="ECO:0000313" key="2">
    <source>
        <dbReference type="EMBL" id="TDX91450.1"/>
    </source>
</evidence>
<evidence type="ECO:0000313" key="4">
    <source>
        <dbReference type="Proteomes" id="UP000295709"/>
    </source>
</evidence>
<gene>
    <name evidence="2" type="ORF">BCF50_2582</name>
    <name evidence="1" type="ORF">EGI05_16665</name>
</gene>
<dbReference type="AlphaFoldDB" id="A0A3N0VTQ3"/>
<reference evidence="1 3" key="1">
    <citation type="submission" date="2018-11" db="EMBL/GenBank/DDBJ databases">
        <title>Proposal to divide the Flavobacteriaceae and reorganize its genera based on Amino Acid Identity values calculated from whole genome sequences.</title>
        <authorList>
            <person name="Nicholson A.C."/>
            <person name="Gulvik C.A."/>
            <person name="Whitney A.M."/>
            <person name="Humrighouse B.W."/>
            <person name="Bell M."/>
            <person name="Holmes B."/>
            <person name="Steigerwalt A."/>
            <person name="Villarma A."/>
            <person name="Sheth M."/>
            <person name="Batra D."/>
            <person name="Pryor J."/>
            <person name="Bernardet J.-F."/>
            <person name="Hugo C."/>
            <person name="Kampfer P."/>
            <person name="Newman J."/>
            <person name="Mcquiston J.R."/>
        </authorList>
    </citation>
    <scope>NUCLEOTIDE SEQUENCE [LARGE SCALE GENOMIC DNA]</scope>
    <source>
        <strain evidence="1 3">DSM 15235</strain>
    </source>
</reference>
<name>A0A3N0VTQ3_9FLAO</name>
<sequence length="214" mass="24663">MRAQKEAWLIGAIKDCKTGNYNPEQKSIKIFDGDREVDFINEGFGAFYAKNMETKTYSVQYQNIFGQTVAKNVNLTEGNNFIDFCLDYFVEPDITTFVSSVNKLDTLKISFKGVSATNVNEQNAVFYYKGNELWADFRNESGNFSKKIKPEILKKLIISEKKAIEAAVLKDESSDYRNVYTFELGSKKKQIINCYLDDWNFYGDFFITIFGELK</sequence>